<dbReference type="AlphaFoldDB" id="A0A5C6EH89"/>
<protein>
    <recommendedName>
        <fullName evidence="3">Secreted protein</fullName>
    </recommendedName>
</protein>
<reference evidence="1 2" key="1">
    <citation type="submission" date="2019-02" db="EMBL/GenBank/DDBJ databases">
        <title>Deep-cultivation of Planctomycetes and their phenomic and genomic characterization uncovers novel biology.</title>
        <authorList>
            <person name="Wiegand S."/>
            <person name="Jogler M."/>
            <person name="Boedeker C."/>
            <person name="Pinto D."/>
            <person name="Vollmers J."/>
            <person name="Rivas-Marin E."/>
            <person name="Kohn T."/>
            <person name="Peeters S.H."/>
            <person name="Heuer A."/>
            <person name="Rast P."/>
            <person name="Oberbeckmann S."/>
            <person name="Bunk B."/>
            <person name="Jeske O."/>
            <person name="Meyerdierks A."/>
            <person name="Storesund J.E."/>
            <person name="Kallscheuer N."/>
            <person name="Luecker S."/>
            <person name="Lage O.M."/>
            <person name="Pohl T."/>
            <person name="Merkel B.J."/>
            <person name="Hornburger P."/>
            <person name="Mueller R.-W."/>
            <person name="Bruemmer F."/>
            <person name="Labrenz M."/>
            <person name="Spormann A.M."/>
            <person name="Op Den Camp H."/>
            <person name="Overmann J."/>
            <person name="Amann R."/>
            <person name="Jetten M.S.M."/>
            <person name="Mascher T."/>
            <person name="Medema M.H."/>
            <person name="Devos D.P."/>
            <person name="Kaster A.-K."/>
            <person name="Ovreas L."/>
            <person name="Rohde M."/>
            <person name="Galperin M.Y."/>
            <person name="Jogler C."/>
        </authorList>
    </citation>
    <scope>NUCLEOTIDE SEQUENCE [LARGE SCALE GENOMIC DNA]</scope>
    <source>
        <strain evidence="1 2">Poly51</strain>
    </source>
</reference>
<evidence type="ECO:0008006" key="3">
    <source>
        <dbReference type="Google" id="ProtNLM"/>
    </source>
</evidence>
<accession>A0A5C6EH89</accession>
<organism evidence="1 2">
    <name type="scientific">Rubripirellula tenax</name>
    <dbReference type="NCBI Taxonomy" id="2528015"/>
    <lineage>
        <taxon>Bacteria</taxon>
        <taxon>Pseudomonadati</taxon>
        <taxon>Planctomycetota</taxon>
        <taxon>Planctomycetia</taxon>
        <taxon>Pirellulales</taxon>
        <taxon>Pirellulaceae</taxon>
        <taxon>Rubripirellula</taxon>
    </lineage>
</organism>
<gene>
    <name evidence="1" type="ORF">Poly51_52070</name>
</gene>
<evidence type="ECO:0000313" key="2">
    <source>
        <dbReference type="Proteomes" id="UP000318288"/>
    </source>
</evidence>
<dbReference type="Proteomes" id="UP000318288">
    <property type="component" value="Unassembled WGS sequence"/>
</dbReference>
<evidence type="ECO:0000313" key="1">
    <source>
        <dbReference type="EMBL" id="TWU47407.1"/>
    </source>
</evidence>
<name>A0A5C6EH89_9BACT</name>
<dbReference type="EMBL" id="SJPW01000007">
    <property type="protein sequence ID" value="TWU47407.1"/>
    <property type="molecule type" value="Genomic_DNA"/>
</dbReference>
<keyword evidence="2" id="KW-1185">Reference proteome</keyword>
<sequence>MEENRRTDKQNTRMWICKSTQTRISSIIVVNHLTQYASLPLFAVLSIAMISVSNSDALAAGGILNLTVHDEDSGAPTTTRAEIVRVDKPDKPMPIRKTVPAGMGIVLDRALELSVPDGAYIFRMIRGPEYRIITGNFTLERSSLDDHNVDLPRMIDMQSKGWTSGDCCVVTSPYSLPLRMVAEDLHVAAALGHVDAKPIAGRDRDDPPTIDPMWIREDAKHRDGLVFYGIDPASSDSPDETNREAMDVSTYDPSIKIAIENPFAWPLPIWLASDRIDGLFVMGDWLRLDRKVLSVKDGRETTGLIKGTTQAVGRWAERIYWNTLEAGFRIPPMAGSGNESGASPVGYNRLYVTAPIGSYRNDGSAETAREGNSVANEDAWWRAAWNGQSVATNGPMLRPMLGGEIPGHVFTATQGEALQLQPEVDLSTRDPVDYLEVVHNGQVHYKAKLDEFARAGGVIPPLVVRESGWVVMRVVTLFDDHYRFATSAPWHIEFDGHRRVTSEAVQFFQLWQNEYEERLKKLPPDELTQYIPQVKTAREFWSQRSSEAVDATGMRP</sequence>
<proteinExistence type="predicted"/>
<comment type="caution">
    <text evidence="1">The sequence shown here is derived from an EMBL/GenBank/DDBJ whole genome shotgun (WGS) entry which is preliminary data.</text>
</comment>